<keyword evidence="13" id="KW-0819">tRNA processing</keyword>
<dbReference type="AlphaFoldDB" id="A0A1T4WJX8"/>
<protein>
    <recommendedName>
        <fullName evidence="10 13">tRNA-2-methylthio-N(6)-dimethylallyladenosine synthase</fullName>
        <ecNumber evidence="9 13">2.8.4.3</ecNumber>
    </recommendedName>
    <alternativeName>
        <fullName evidence="12 13">(Dimethylallyl)adenosine tRNA methylthiotransferase MiaB</fullName>
    </alternativeName>
    <alternativeName>
        <fullName evidence="11 13">tRNA-i(6)A37 methylthiotransferase</fullName>
    </alternativeName>
</protein>
<evidence type="ECO:0000313" key="17">
    <source>
        <dbReference type="EMBL" id="SKA77630.1"/>
    </source>
</evidence>
<name>A0A1T4WJX8_9BACT</name>
<keyword evidence="6 13" id="KW-0479">Metal-binding</keyword>
<dbReference type="NCBIfam" id="TIGR00089">
    <property type="entry name" value="MiaB/RimO family radical SAM methylthiotransferase"/>
    <property type="match status" value="1"/>
</dbReference>
<gene>
    <name evidence="13" type="primary">miaB</name>
    <name evidence="17" type="ORF">SAMN02745704_01011</name>
</gene>
<evidence type="ECO:0000256" key="5">
    <source>
        <dbReference type="ARBA" id="ARBA00022691"/>
    </source>
</evidence>
<dbReference type="FunFam" id="3.80.30.20:FF:000001">
    <property type="entry name" value="tRNA-2-methylthio-N(6)-dimethylallyladenosine synthase 2"/>
    <property type="match status" value="1"/>
</dbReference>
<reference evidence="17 18" key="1">
    <citation type="submission" date="2017-02" db="EMBL/GenBank/DDBJ databases">
        <authorList>
            <person name="Peterson S.W."/>
        </authorList>
    </citation>
    <scope>NUCLEOTIDE SEQUENCE [LARGE SCALE GENOMIC DNA]</scope>
    <source>
        <strain evidence="17 18">DSM 16080</strain>
    </source>
</reference>
<dbReference type="HAMAP" id="MF_01864">
    <property type="entry name" value="tRNA_metthiotr_MiaB"/>
    <property type="match status" value="1"/>
</dbReference>
<dbReference type="InterPro" id="IPR020612">
    <property type="entry name" value="Methylthiotransferase_CS"/>
</dbReference>
<keyword evidence="3 13" id="KW-0963">Cytoplasm</keyword>
<feature type="binding site" evidence="13">
    <location>
        <position position="166"/>
    </location>
    <ligand>
        <name>[4Fe-4S] cluster</name>
        <dbReference type="ChEBI" id="CHEBI:49883"/>
        <label>2</label>
        <note>4Fe-4S-S-AdoMet</note>
    </ligand>
</feature>
<keyword evidence="2 13" id="KW-0004">4Fe-4S</keyword>
<dbReference type="EC" id="2.8.4.3" evidence="9 13"/>
<evidence type="ECO:0000259" key="14">
    <source>
        <dbReference type="PROSITE" id="PS50926"/>
    </source>
</evidence>
<evidence type="ECO:0000259" key="16">
    <source>
        <dbReference type="PROSITE" id="PS51918"/>
    </source>
</evidence>
<proteinExistence type="inferred from homology"/>
<feature type="binding site" evidence="13">
    <location>
        <position position="169"/>
    </location>
    <ligand>
        <name>[4Fe-4S] cluster</name>
        <dbReference type="ChEBI" id="CHEBI:49883"/>
        <label>2</label>
        <note>4Fe-4S-S-AdoMet</note>
    </ligand>
</feature>
<feature type="binding site" evidence="13">
    <location>
        <position position="162"/>
    </location>
    <ligand>
        <name>[4Fe-4S] cluster</name>
        <dbReference type="ChEBI" id="CHEBI:49883"/>
        <label>2</label>
        <note>4Fe-4S-S-AdoMet</note>
    </ligand>
</feature>
<evidence type="ECO:0000256" key="3">
    <source>
        <dbReference type="ARBA" id="ARBA00022490"/>
    </source>
</evidence>
<evidence type="ECO:0000256" key="11">
    <source>
        <dbReference type="ARBA" id="ARBA00080698"/>
    </source>
</evidence>
<comment type="subcellular location">
    <subcellularLocation>
        <location evidence="13">Cytoplasm</location>
    </subcellularLocation>
</comment>
<dbReference type="GO" id="GO:0035597">
    <property type="term" value="F:tRNA-2-methylthio-N(6)-dimethylallyladenosine(37) synthase activity"/>
    <property type="evidence" value="ECO:0007669"/>
    <property type="project" value="UniProtKB-EC"/>
</dbReference>
<dbReference type="InterPro" id="IPR002792">
    <property type="entry name" value="TRAM_dom"/>
</dbReference>
<evidence type="ECO:0000256" key="4">
    <source>
        <dbReference type="ARBA" id="ARBA00022679"/>
    </source>
</evidence>
<keyword evidence="5 13" id="KW-0949">S-adenosyl-L-methionine</keyword>
<feature type="binding site" evidence="13">
    <location>
        <position position="10"/>
    </location>
    <ligand>
        <name>[4Fe-4S] cluster</name>
        <dbReference type="ChEBI" id="CHEBI:49883"/>
        <label>1</label>
    </ligand>
</feature>
<evidence type="ECO:0000256" key="8">
    <source>
        <dbReference type="ARBA" id="ARBA00023014"/>
    </source>
</evidence>
<dbReference type="PROSITE" id="PS50926">
    <property type="entry name" value="TRAM"/>
    <property type="match status" value="1"/>
</dbReference>
<dbReference type="EMBL" id="FUYC01000003">
    <property type="protein sequence ID" value="SKA77630.1"/>
    <property type="molecule type" value="Genomic_DNA"/>
</dbReference>
<keyword evidence="18" id="KW-1185">Reference proteome</keyword>
<accession>A0A1T4WJX8</accession>
<dbReference type="PANTHER" id="PTHR43020:SF2">
    <property type="entry name" value="MITOCHONDRIAL TRNA METHYLTHIOTRANSFERASE CDK5RAP1"/>
    <property type="match status" value="1"/>
</dbReference>
<dbReference type="PROSITE" id="PS51449">
    <property type="entry name" value="MTTASE_N"/>
    <property type="match status" value="1"/>
</dbReference>
<dbReference type="SFLD" id="SFLDG01061">
    <property type="entry name" value="methylthiotransferase"/>
    <property type="match status" value="1"/>
</dbReference>
<dbReference type="Pfam" id="PF01938">
    <property type="entry name" value="TRAM"/>
    <property type="match status" value="1"/>
</dbReference>
<dbReference type="InterPro" id="IPR007197">
    <property type="entry name" value="rSAM"/>
</dbReference>
<evidence type="ECO:0000259" key="15">
    <source>
        <dbReference type="PROSITE" id="PS51449"/>
    </source>
</evidence>
<dbReference type="PANTHER" id="PTHR43020">
    <property type="entry name" value="CDK5 REGULATORY SUBUNIT-ASSOCIATED PROTEIN 1"/>
    <property type="match status" value="1"/>
</dbReference>
<dbReference type="RefSeq" id="WP_078716591.1">
    <property type="nucleotide sequence ID" value="NZ_FUYC01000003.1"/>
</dbReference>
<evidence type="ECO:0000256" key="1">
    <source>
        <dbReference type="ARBA" id="ARBA00003234"/>
    </source>
</evidence>
<sequence>MRFHIVTFGCQMNVHDSDWLSRALLARGWTPASEQEADLVVLNTCSVREKPEQKVHSALGRLGTAFRNRPRSFAAVGGCVAQQLGTELLRKYPFVRLVFGSDGIAEAPNALERLAQEPGTQLALLDFLKKYPEREAAWDGPASSYQDGPGPAQCFVNIMQGCDNFCAYCIVPYTRGRQKSRHPDAVLAECRRQLERGVREITLLGQNVNSYGQDPGGAGMNFAELLHKVAALPGLERLRFTTSHPKDIAPEVVRAFGELSNLCPHLHLPLQSGSDAVLRRMGRKYDTERYLGIVESLRQARPDIALGTDLIVGFPGETEEDFLATLEIMREVRFESSFSFKYSDRPGVAAVNMTPKVTPEVASDRLARLQELQNVITSEALESRVGTRCDVLLDGPSKVQSGDGMHWRGRDPAGRVVNVPLSTDWNEKSLAGKMLPVRVVEAKKHSLRGEYLGEPW</sequence>
<comment type="subunit">
    <text evidence="13">Monomer.</text>
</comment>
<comment type="similarity">
    <text evidence="13">Belongs to the methylthiotransferase family. MiaB subfamily.</text>
</comment>
<dbReference type="FunFam" id="3.40.50.12160:FF:000003">
    <property type="entry name" value="CDK5 regulatory subunit-associated protein 1"/>
    <property type="match status" value="1"/>
</dbReference>
<dbReference type="PROSITE" id="PS51918">
    <property type="entry name" value="RADICAL_SAM"/>
    <property type="match status" value="1"/>
</dbReference>
<feature type="domain" description="Radical SAM core" evidence="16">
    <location>
        <begin position="148"/>
        <end position="379"/>
    </location>
</feature>
<evidence type="ECO:0000256" key="6">
    <source>
        <dbReference type="ARBA" id="ARBA00022723"/>
    </source>
</evidence>
<evidence type="ECO:0000256" key="12">
    <source>
        <dbReference type="ARBA" id="ARBA00081141"/>
    </source>
</evidence>
<feature type="binding site" evidence="13">
    <location>
        <position position="45"/>
    </location>
    <ligand>
        <name>[4Fe-4S] cluster</name>
        <dbReference type="ChEBI" id="CHEBI:49883"/>
        <label>1</label>
    </ligand>
</feature>
<dbReference type="STRING" id="1121449.SAMN02745704_01011"/>
<dbReference type="SFLD" id="SFLDG01082">
    <property type="entry name" value="B12-binding_domain_containing"/>
    <property type="match status" value="1"/>
</dbReference>
<dbReference type="CDD" id="cd01335">
    <property type="entry name" value="Radical_SAM"/>
    <property type="match status" value="1"/>
</dbReference>
<organism evidence="17 18">
    <name type="scientific">Paucidesulfovibrio gracilis DSM 16080</name>
    <dbReference type="NCBI Taxonomy" id="1121449"/>
    <lineage>
        <taxon>Bacteria</taxon>
        <taxon>Pseudomonadati</taxon>
        <taxon>Thermodesulfobacteriota</taxon>
        <taxon>Desulfovibrionia</taxon>
        <taxon>Desulfovibrionales</taxon>
        <taxon>Desulfovibrionaceae</taxon>
        <taxon>Paucidesulfovibrio</taxon>
    </lineage>
</organism>
<dbReference type="NCBIfam" id="TIGR01574">
    <property type="entry name" value="miaB-methiolase"/>
    <property type="match status" value="1"/>
</dbReference>
<dbReference type="InterPro" id="IPR005839">
    <property type="entry name" value="Methylthiotransferase"/>
</dbReference>
<dbReference type="SFLD" id="SFLDS00029">
    <property type="entry name" value="Radical_SAM"/>
    <property type="match status" value="1"/>
</dbReference>
<dbReference type="Pfam" id="PF00919">
    <property type="entry name" value="UPF0004"/>
    <property type="match status" value="1"/>
</dbReference>
<comment type="function">
    <text evidence="1 13">Catalyzes the methylthiolation of N6-(dimethylallyl)adenosine (i(6)A), leading to the formation of 2-methylthio-N6-(dimethylallyl)adenosine (ms(2)i(6)A) at position 37 in tRNAs that read codons beginning with uridine.</text>
</comment>
<dbReference type="GO" id="GO:0005829">
    <property type="term" value="C:cytosol"/>
    <property type="evidence" value="ECO:0007669"/>
    <property type="project" value="TreeGrafter"/>
</dbReference>
<feature type="binding site" evidence="13">
    <location>
        <position position="79"/>
    </location>
    <ligand>
        <name>[4Fe-4S] cluster</name>
        <dbReference type="ChEBI" id="CHEBI:49883"/>
        <label>1</label>
    </ligand>
</feature>
<comment type="cofactor">
    <cofactor evidence="13">
        <name>[4Fe-4S] cluster</name>
        <dbReference type="ChEBI" id="CHEBI:49883"/>
    </cofactor>
    <text evidence="13">Binds 2 [4Fe-4S] clusters. One cluster is coordinated with 3 cysteines and an exchangeable S-adenosyl-L-methionine.</text>
</comment>
<dbReference type="InterPro" id="IPR058240">
    <property type="entry name" value="rSAM_sf"/>
</dbReference>
<dbReference type="InterPro" id="IPR006463">
    <property type="entry name" value="MiaB_methiolase"/>
</dbReference>
<dbReference type="SUPFAM" id="SSF102114">
    <property type="entry name" value="Radical SAM enzymes"/>
    <property type="match status" value="1"/>
</dbReference>
<dbReference type="GO" id="GO:0051539">
    <property type="term" value="F:4 iron, 4 sulfur cluster binding"/>
    <property type="evidence" value="ECO:0007669"/>
    <property type="project" value="UniProtKB-UniRule"/>
</dbReference>
<dbReference type="InterPro" id="IPR023404">
    <property type="entry name" value="rSAM_horseshoe"/>
</dbReference>
<evidence type="ECO:0000256" key="7">
    <source>
        <dbReference type="ARBA" id="ARBA00023004"/>
    </source>
</evidence>
<dbReference type="PROSITE" id="PS01278">
    <property type="entry name" value="MTTASE_RADICAL"/>
    <property type="match status" value="1"/>
</dbReference>
<keyword evidence="4 13" id="KW-0808">Transferase</keyword>
<dbReference type="Proteomes" id="UP000190027">
    <property type="component" value="Unassembled WGS sequence"/>
</dbReference>
<dbReference type="InterPro" id="IPR006638">
    <property type="entry name" value="Elp3/MiaA/NifB-like_rSAM"/>
</dbReference>
<feature type="domain" description="MTTase N-terminal" evidence="15">
    <location>
        <begin position="1"/>
        <end position="116"/>
    </location>
</feature>
<keyword evidence="8 13" id="KW-0411">Iron-sulfur</keyword>
<dbReference type="InterPro" id="IPR038135">
    <property type="entry name" value="Methylthiotransferase_N_sf"/>
</dbReference>
<comment type="catalytic activity">
    <reaction evidence="13">
        <text>N(6)-dimethylallyladenosine(37) in tRNA + (sulfur carrier)-SH + AH2 + 2 S-adenosyl-L-methionine = 2-methylsulfanyl-N(6)-dimethylallyladenosine(37) in tRNA + (sulfur carrier)-H + 5'-deoxyadenosine + L-methionine + A + S-adenosyl-L-homocysteine + 2 H(+)</text>
        <dbReference type="Rhea" id="RHEA:37067"/>
        <dbReference type="Rhea" id="RHEA-COMP:10375"/>
        <dbReference type="Rhea" id="RHEA-COMP:10376"/>
        <dbReference type="Rhea" id="RHEA-COMP:14737"/>
        <dbReference type="Rhea" id="RHEA-COMP:14739"/>
        <dbReference type="ChEBI" id="CHEBI:13193"/>
        <dbReference type="ChEBI" id="CHEBI:15378"/>
        <dbReference type="ChEBI" id="CHEBI:17319"/>
        <dbReference type="ChEBI" id="CHEBI:17499"/>
        <dbReference type="ChEBI" id="CHEBI:29917"/>
        <dbReference type="ChEBI" id="CHEBI:57844"/>
        <dbReference type="ChEBI" id="CHEBI:57856"/>
        <dbReference type="ChEBI" id="CHEBI:59789"/>
        <dbReference type="ChEBI" id="CHEBI:64428"/>
        <dbReference type="ChEBI" id="CHEBI:74415"/>
        <dbReference type="ChEBI" id="CHEBI:74417"/>
        <dbReference type="EC" id="2.8.4.3"/>
    </reaction>
</comment>
<keyword evidence="7 13" id="KW-0408">Iron</keyword>
<evidence type="ECO:0000256" key="2">
    <source>
        <dbReference type="ARBA" id="ARBA00022485"/>
    </source>
</evidence>
<dbReference type="InterPro" id="IPR013848">
    <property type="entry name" value="Methylthiotransferase_N"/>
</dbReference>
<evidence type="ECO:0000256" key="10">
    <source>
        <dbReference type="ARBA" id="ARBA00068570"/>
    </source>
</evidence>
<dbReference type="Gene3D" id="3.40.50.12160">
    <property type="entry name" value="Methylthiotransferase, N-terminal domain"/>
    <property type="match status" value="1"/>
</dbReference>
<dbReference type="Pfam" id="PF04055">
    <property type="entry name" value="Radical_SAM"/>
    <property type="match status" value="1"/>
</dbReference>
<feature type="domain" description="TRAM" evidence="14">
    <location>
        <begin position="382"/>
        <end position="453"/>
    </location>
</feature>
<dbReference type="SMART" id="SM00729">
    <property type="entry name" value="Elp3"/>
    <property type="match status" value="1"/>
</dbReference>
<evidence type="ECO:0000256" key="9">
    <source>
        <dbReference type="ARBA" id="ARBA00033765"/>
    </source>
</evidence>
<evidence type="ECO:0000313" key="18">
    <source>
        <dbReference type="Proteomes" id="UP000190027"/>
    </source>
</evidence>
<dbReference type="GO" id="GO:0046872">
    <property type="term" value="F:metal ion binding"/>
    <property type="evidence" value="ECO:0007669"/>
    <property type="project" value="UniProtKB-KW"/>
</dbReference>
<dbReference type="OrthoDB" id="9805215at2"/>
<dbReference type="Gene3D" id="3.80.30.20">
    <property type="entry name" value="tm_1862 like domain"/>
    <property type="match status" value="1"/>
</dbReference>
<dbReference type="SFLD" id="SFLDF00273">
    <property type="entry name" value="(dimethylallyl)adenosine_tRNA"/>
    <property type="match status" value="1"/>
</dbReference>
<evidence type="ECO:0000256" key="13">
    <source>
        <dbReference type="HAMAP-Rule" id="MF_01864"/>
    </source>
</evidence>